<dbReference type="InterPro" id="IPR018101">
    <property type="entry name" value="Transl_elong_Ts_CS"/>
</dbReference>
<evidence type="ECO:0000256" key="1">
    <source>
        <dbReference type="ARBA" id="ARBA00005532"/>
    </source>
</evidence>
<keyword evidence="5" id="KW-0963">Cytoplasm</keyword>
<evidence type="ECO:0000313" key="9">
    <source>
        <dbReference type="EMBL" id="PZX15907.1"/>
    </source>
</evidence>
<evidence type="ECO:0000256" key="7">
    <source>
        <dbReference type="RuleBase" id="RU000643"/>
    </source>
</evidence>
<dbReference type="Pfam" id="PF00889">
    <property type="entry name" value="EF_TS"/>
    <property type="match status" value="1"/>
</dbReference>
<evidence type="ECO:0000259" key="8">
    <source>
        <dbReference type="Pfam" id="PF00889"/>
    </source>
</evidence>
<gene>
    <name evidence="5" type="primary">tsf</name>
    <name evidence="9" type="ORF">LX69_02101</name>
</gene>
<dbReference type="Gene3D" id="1.10.8.10">
    <property type="entry name" value="DNA helicase RuvA subunit, C-terminal domain"/>
    <property type="match status" value="1"/>
</dbReference>
<evidence type="ECO:0000256" key="2">
    <source>
        <dbReference type="ARBA" id="ARBA00016956"/>
    </source>
</evidence>
<dbReference type="Proteomes" id="UP000249239">
    <property type="component" value="Unassembled WGS sequence"/>
</dbReference>
<dbReference type="PROSITE" id="PS01126">
    <property type="entry name" value="EF_TS_1"/>
    <property type="match status" value="1"/>
</dbReference>
<comment type="subcellular location">
    <subcellularLocation>
        <location evidence="5 7">Cytoplasm</location>
    </subcellularLocation>
</comment>
<keyword evidence="4 5" id="KW-0648">Protein biosynthesis</keyword>
<dbReference type="HAMAP" id="MF_00050">
    <property type="entry name" value="EF_Ts"/>
    <property type="match status" value="1"/>
</dbReference>
<dbReference type="NCBIfam" id="TIGR00116">
    <property type="entry name" value="tsf"/>
    <property type="match status" value="1"/>
</dbReference>
<evidence type="ECO:0000256" key="3">
    <source>
        <dbReference type="ARBA" id="ARBA00022768"/>
    </source>
</evidence>
<dbReference type="InterPro" id="IPR014039">
    <property type="entry name" value="Transl_elong_EFTs/EF1B_dimer"/>
</dbReference>
<dbReference type="GO" id="GO:0005737">
    <property type="term" value="C:cytoplasm"/>
    <property type="evidence" value="ECO:0007669"/>
    <property type="project" value="UniProtKB-SubCell"/>
</dbReference>
<feature type="domain" description="Translation elongation factor EFTs/EF1B dimerisation" evidence="8">
    <location>
        <begin position="71"/>
        <end position="272"/>
    </location>
</feature>
<evidence type="ECO:0000256" key="5">
    <source>
        <dbReference type="HAMAP-Rule" id="MF_00050"/>
    </source>
</evidence>
<dbReference type="EMBL" id="QKZK01000015">
    <property type="protein sequence ID" value="PZX15907.1"/>
    <property type="molecule type" value="Genomic_DNA"/>
</dbReference>
<dbReference type="PANTHER" id="PTHR11741">
    <property type="entry name" value="ELONGATION FACTOR TS"/>
    <property type="match status" value="1"/>
</dbReference>
<dbReference type="PANTHER" id="PTHR11741:SF0">
    <property type="entry name" value="ELONGATION FACTOR TS, MITOCHONDRIAL"/>
    <property type="match status" value="1"/>
</dbReference>
<accession>A0A2W7NCN3</accession>
<comment type="function">
    <text evidence="5 6">Associates with the EF-Tu.GDP complex and induces the exchange of GDP to GTP. It remains bound to the aminoacyl-tRNA.EF-Tu.GTP complex up to the GTP hydrolysis stage on the ribosome.</text>
</comment>
<dbReference type="PROSITE" id="PS01127">
    <property type="entry name" value="EF_TS_2"/>
    <property type="match status" value="1"/>
</dbReference>
<dbReference type="InterPro" id="IPR036402">
    <property type="entry name" value="EF-Ts_dimer_sf"/>
</dbReference>
<dbReference type="FunFam" id="1.10.8.10:FF:000001">
    <property type="entry name" value="Elongation factor Ts"/>
    <property type="match status" value="1"/>
</dbReference>
<name>A0A2W7NCN3_9BACT</name>
<dbReference type="Gene3D" id="3.30.479.20">
    <property type="entry name" value="Elongation factor Ts, dimerisation domain"/>
    <property type="match status" value="2"/>
</dbReference>
<protein>
    <recommendedName>
        <fullName evidence="2 5">Elongation factor Ts</fullName>
        <shortName evidence="5">EF-Ts</shortName>
    </recommendedName>
</protein>
<dbReference type="CDD" id="cd14275">
    <property type="entry name" value="UBA_EF-Ts"/>
    <property type="match status" value="1"/>
</dbReference>
<evidence type="ECO:0000313" key="10">
    <source>
        <dbReference type="Proteomes" id="UP000249239"/>
    </source>
</evidence>
<dbReference type="OrthoDB" id="9808348at2"/>
<reference evidence="9 10" key="1">
    <citation type="submission" date="2018-06" db="EMBL/GenBank/DDBJ databases">
        <title>Genomic Encyclopedia of Archaeal and Bacterial Type Strains, Phase II (KMG-II): from individual species to whole genera.</title>
        <authorList>
            <person name="Goeker M."/>
        </authorList>
    </citation>
    <scope>NUCLEOTIDE SEQUENCE [LARGE SCALE GENOMIC DNA]</scope>
    <source>
        <strain evidence="9 10">DSM 6779</strain>
    </source>
</reference>
<evidence type="ECO:0000256" key="4">
    <source>
        <dbReference type="ARBA" id="ARBA00022917"/>
    </source>
</evidence>
<dbReference type="SUPFAM" id="SSF46934">
    <property type="entry name" value="UBA-like"/>
    <property type="match status" value="1"/>
</dbReference>
<organism evidence="9 10">
    <name type="scientific">Breznakibacter xylanolyticus</name>
    <dbReference type="NCBI Taxonomy" id="990"/>
    <lineage>
        <taxon>Bacteria</taxon>
        <taxon>Pseudomonadati</taxon>
        <taxon>Bacteroidota</taxon>
        <taxon>Bacteroidia</taxon>
        <taxon>Marinilabiliales</taxon>
        <taxon>Marinilabiliaceae</taxon>
        <taxon>Breznakibacter</taxon>
    </lineage>
</organism>
<dbReference type="AlphaFoldDB" id="A0A2W7NCN3"/>
<keyword evidence="10" id="KW-1185">Reference proteome</keyword>
<sequence length="274" mass="29643">MAITAADVNKLRQMTGAGMMDCKKALTETDGDFDKAIEFIRKSGQAVANKRADRETTEGCVLAKTNDGKFGVLVALCCETDFVAKNESFVALTNSIVDVALANKPATKEALLALPLQDSTVQEVITAQVGVIGEKLEINAFETIEGETVTAYIHAGNKLATLVAFNQAGIEVQVGKDVAMQVAAMAPVAVDSSSVPAEIVEKEREIARELARNEGKPENMLDKIAEGRVNKFFKESTLMMQEFVKDNKKTIQQYLDGVSKGLVVTSFKRFSLNN</sequence>
<feature type="region of interest" description="Involved in Mg(2+) ion dislocation from EF-Tu" evidence="5">
    <location>
        <begin position="80"/>
        <end position="83"/>
    </location>
</feature>
<dbReference type="Gene3D" id="1.10.286.20">
    <property type="match status" value="1"/>
</dbReference>
<comment type="caution">
    <text evidence="9">The sequence shown here is derived from an EMBL/GenBank/DDBJ whole genome shotgun (WGS) entry which is preliminary data.</text>
</comment>
<keyword evidence="3 5" id="KW-0251">Elongation factor</keyword>
<dbReference type="InterPro" id="IPR001816">
    <property type="entry name" value="Transl_elong_EFTs/EF1B"/>
</dbReference>
<evidence type="ECO:0000256" key="6">
    <source>
        <dbReference type="RuleBase" id="RU000642"/>
    </source>
</evidence>
<dbReference type="GO" id="GO:0003746">
    <property type="term" value="F:translation elongation factor activity"/>
    <property type="evidence" value="ECO:0007669"/>
    <property type="project" value="UniProtKB-UniRule"/>
</dbReference>
<dbReference type="RefSeq" id="WP_111445948.1">
    <property type="nucleotide sequence ID" value="NZ_QKZK01000015.1"/>
</dbReference>
<comment type="similarity">
    <text evidence="1 5 6">Belongs to the EF-Ts family.</text>
</comment>
<proteinExistence type="inferred from homology"/>
<dbReference type="InterPro" id="IPR009060">
    <property type="entry name" value="UBA-like_sf"/>
</dbReference>
<dbReference type="SUPFAM" id="SSF54713">
    <property type="entry name" value="Elongation factor Ts (EF-Ts), dimerisation domain"/>
    <property type="match status" value="1"/>
</dbReference>
<dbReference type="FunFam" id="1.10.286.20:FF:000001">
    <property type="entry name" value="Elongation factor Ts"/>
    <property type="match status" value="1"/>
</dbReference>